<dbReference type="VEuPathDB" id="VectorBase:ASTE001636"/>
<evidence type="ECO:0000313" key="3">
    <source>
        <dbReference type="Proteomes" id="UP000076408"/>
    </source>
</evidence>
<evidence type="ECO:0000259" key="1">
    <source>
        <dbReference type="Pfam" id="PF03351"/>
    </source>
</evidence>
<dbReference type="PANTHER" id="PTHR10157">
    <property type="entry name" value="DOPAMINE BETA HYDROXYLASE RELATED"/>
    <property type="match status" value="1"/>
</dbReference>
<evidence type="ECO:0000313" key="2">
    <source>
        <dbReference type="EnsemblMetazoa" id="ASTEI09418-PA"/>
    </source>
</evidence>
<dbReference type="InterPro" id="IPR005018">
    <property type="entry name" value="DOMON_domain"/>
</dbReference>
<dbReference type="Proteomes" id="UP000076408">
    <property type="component" value="Unassembled WGS sequence"/>
</dbReference>
<dbReference type="GO" id="GO:0042420">
    <property type="term" value="P:dopamine catabolic process"/>
    <property type="evidence" value="ECO:0007669"/>
    <property type="project" value="TreeGrafter"/>
</dbReference>
<protein>
    <submittedName>
        <fullName evidence="2">DOMON domain-containing protein</fullName>
    </submittedName>
</protein>
<dbReference type="AlphaFoldDB" id="A0A182YLT2"/>
<reference evidence="2" key="2">
    <citation type="submission" date="2020-05" db="UniProtKB">
        <authorList>
            <consortium name="EnsemblMetazoa"/>
        </authorList>
    </citation>
    <scope>IDENTIFICATION</scope>
    <source>
        <strain evidence="2">Indian</strain>
    </source>
</reference>
<dbReference type="GO" id="GO:0005615">
    <property type="term" value="C:extracellular space"/>
    <property type="evidence" value="ECO:0007669"/>
    <property type="project" value="TreeGrafter"/>
</dbReference>
<accession>A0A182YLT2</accession>
<feature type="domain" description="DOMON" evidence="1">
    <location>
        <begin position="4"/>
        <end position="61"/>
    </location>
</feature>
<dbReference type="GO" id="GO:0004500">
    <property type="term" value="F:dopamine beta-monooxygenase activity"/>
    <property type="evidence" value="ECO:0007669"/>
    <property type="project" value="InterPro"/>
</dbReference>
<name>A0A182YLT2_ANOST</name>
<dbReference type="VEuPathDB" id="VectorBase:ASTEI09418"/>
<dbReference type="GO" id="GO:0042421">
    <property type="term" value="P:norepinephrine biosynthetic process"/>
    <property type="evidence" value="ECO:0007669"/>
    <property type="project" value="TreeGrafter"/>
</dbReference>
<proteinExistence type="predicted"/>
<dbReference type="CDD" id="cd09631">
    <property type="entry name" value="DOMON_DOH"/>
    <property type="match status" value="1"/>
</dbReference>
<sequence>MTNSLYNQDRHIRPDSDGEPIVDSSQDYTLLLGYENTTHTVIRFKRNLDTCDMKDDFPITTRGVGANWSYSMSGGEQGWVCHSIRDHRPAPNAIDFTDQVSFVAIAIFACESSRRNRADCVWSIPVGLILSRWRIDLHIVGVYHLALAIVQGNLEGSIDSHRPGGCASTVQ</sequence>
<organism evidence="2 3">
    <name type="scientific">Anopheles stephensi</name>
    <name type="common">Indo-Pakistan malaria mosquito</name>
    <dbReference type="NCBI Taxonomy" id="30069"/>
    <lineage>
        <taxon>Eukaryota</taxon>
        <taxon>Metazoa</taxon>
        <taxon>Ecdysozoa</taxon>
        <taxon>Arthropoda</taxon>
        <taxon>Hexapoda</taxon>
        <taxon>Insecta</taxon>
        <taxon>Pterygota</taxon>
        <taxon>Neoptera</taxon>
        <taxon>Endopterygota</taxon>
        <taxon>Diptera</taxon>
        <taxon>Nematocera</taxon>
        <taxon>Culicoidea</taxon>
        <taxon>Culicidae</taxon>
        <taxon>Anophelinae</taxon>
        <taxon>Anopheles</taxon>
    </lineage>
</organism>
<dbReference type="VEuPathDB" id="VectorBase:ASTEI20_033958"/>
<dbReference type="EnsemblMetazoa" id="ASTEI09418-RA">
    <property type="protein sequence ID" value="ASTEI09418-PA"/>
    <property type="gene ID" value="ASTEI09418"/>
</dbReference>
<dbReference type="PANTHER" id="PTHR10157:SF40">
    <property type="entry name" value="MOXD1 HOMOLOG 2"/>
    <property type="match status" value="1"/>
</dbReference>
<dbReference type="Pfam" id="PF03351">
    <property type="entry name" value="DOMON"/>
    <property type="match status" value="1"/>
</dbReference>
<dbReference type="STRING" id="30069.A0A182YLT2"/>
<keyword evidence="3" id="KW-1185">Reference proteome</keyword>
<reference evidence="3" key="1">
    <citation type="journal article" date="2014" name="Genome Biol.">
        <title>Genome analysis of a major urban malaria vector mosquito, Anopheles stephensi.</title>
        <authorList>
            <person name="Jiang X."/>
            <person name="Peery A."/>
            <person name="Hall A.B."/>
            <person name="Sharma A."/>
            <person name="Chen X.G."/>
            <person name="Waterhouse R.M."/>
            <person name="Komissarov A."/>
            <person name="Riehle M.M."/>
            <person name="Shouche Y."/>
            <person name="Sharakhova M.V."/>
            <person name="Lawson D."/>
            <person name="Pakpour N."/>
            <person name="Arensburger P."/>
            <person name="Davidson V.L."/>
            <person name="Eiglmeier K."/>
            <person name="Emrich S."/>
            <person name="George P."/>
            <person name="Kennedy R.C."/>
            <person name="Mane S.P."/>
            <person name="Maslen G."/>
            <person name="Oringanje C."/>
            <person name="Qi Y."/>
            <person name="Settlage R."/>
            <person name="Tojo M."/>
            <person name="Tubio J.M."/>
            <person name="Unger M.F."/>
            <person name="Wang B."/>
            <person name="Vernick K.D."/>
            <person name="Ribeiro J.M."/>
            <person name="James A.A."/>
            <person name="Michel K."/>
            <person name="Riehle M.A."/>
            <person name="Luckhart S."/>
            <person name="Sharakhov I.V."/>
            <person name="Tu Z."/>
        </authorList>
    </citation>
    <scope>NUCLEOTIDE SEQUENCE [LARGE SCALE GENOMIC DNA]</scope>
    <source>
        <strain evidence="3">Indian</strain>
    </source>
</reference>
<dbReference type="InterPro" id="IPR000945">
    <property type="entry name" value="DBH-like"/>
</dbReference>
<dbReference type="GO" id="GO:0005507">
    <property type="term" value="F:copper ion binding"/>
    <property type="evidence" value="ECO:0007669"/>
    <property type="project" value="TreeGrafter"/>
</dbReference>
<dbReference type="GO" id="GO:0030667">
    <property type="term" value="C:secretory granule membrane"/>
    <property type="evidence" value="ECO:0007669"/>
    <property type="project" value="TreeGrafter"/>
</dbReference>
<dbReference type="GO" id="GO:0006589">
    <property type="term" value="P:octopamine biosynthetic process"/>
    <property type="evidence" value="ECO:0007669"/>
    <property type="project" value="TreeGrafter"/>
</dbReference>
<dbReference type="InterPro" id="IPR045266">
    <property type="entry name" value="DOH_DOMON"/>
</dbReference>